<organism evidence="2 3">
    <name type="scientific">Senegalimassilia faecalis</name>
    <dbReference type="NCBI Taxonomy" id="2509433"/>
    <lineage>
        <taxon>Bacteria</taxon>
        <taxon>Bacillati</taxon>
        <taxon>Actinomycetota</taxon>
        <taxon>Coriobacteriia</taxon>
        <taxon>Coriobacteriales</taxon>
        <taxon>Coriobacteriaceae</taxon>
        <taxon>Senegalimassilia</taxon>
    </lineage>
</organism>
<evidence type="ECO:0000313" key="3">
    <source>
        <dbReference type="Proteomes" id="UP000293345"/>
    </source>
</evidence>
<dbReference type="InterPro" id="IPR007401">
    <property type="entry name" value="DUF454"/>
</dbReference>
<dbReference type="RefSeq" id="WP_129425616.1">
    <property type="nucleotide sequence ID" value="NZ_SDPW01000001.1"/>
</dbReference>
<keyword evidence="1" id="KW-1133">Transmembrane helix</keyword>
<reference evidence="2 3" key="1">
    <citation type="submission" date="2019-01" db="EMBL/GenBank/DDBJ databases">
        <title>Senegalimassilia sp. nov. KGMB04484 isolated human feces.</title>
        <authorList>
            <person name="Han K.-I."/>
            <person name="Kim J.-S."/>
            <person name="Lee K.C."/>
            <person name="Suh M.K."/>
            <person name="Eom M.K."/>
            <person name="Lee J.H."/>
            <person name="Park S.-H."/>
            <person name="Kang S.W."/>
            <person name="Park J.-E."/>
            <person name="Oh B.S."/>
            <person name="Yu S.Y."/>
            <person name="Choi S.-H."/>
            <person name="Lee D.H."/>
            <person name="Yoon H."/>
            <person name="Kim B.-Y."/>
            <person name="Lee J.H."/>
            <person name="Lee J.-S."/>
        </authorList>
    </citation>
    <scope>NUCLEOTIDE SEQUENCE [LARGE SCALE GENOMIC DNA]</scope>
    <source>
        <strain evidence="2 3">KGMB04484</strain>
    </source>
</reference>
<gene>
    <name evidence="2" type="ORF">ET524_10375</name>
</gene>
<dbReference type="Pfam" id="PF04304">
    <property type="entry name" value="DUF454"/>
    <property type="match status" value="1"/>
</dbReference>
<keyword evidence="3" id="KW-1185">Reference proteome</keyword>
<evidence type="ECO:0000313" key="2">
    <source>
        <dbReference type="EMBL" id="RXZ54841.1"/>
    </source>
</evidence>
<dbReference type="EMBL" id="SDPW01000001">
    <property type="protein sequence ID" value="RXZ54841.1"/>
    <property type="molecule type" value="Genomic_DNA"/>
</dbReference>
<dbReference type="PIRSF" id="PIRSF016789">
    <property type="entry name" value="DUF454"/>
    <property type="match status" value="1"/>
</dbReference>
<feature type="transmembrane region" description="Helical" evidence="1">
    <location>
        <begin position="101"/>
        <end position="119"/>
    </location>
</feature>
<accession>A0A4Q2K406</accession>
<dbReference type="OrthoDB" id="5690292at2"/>
<dbReference type="AlphaFoldDB" id="A0A4Q2K406"/>
<evidence type="ECO:0000256" key="1">
    <source>
        <dbReference type="SAM" id="Phobius"/>
    </source>
</evidence>
<protein>
    <submittedName>
        <fullName evidence="2">DUF454 domain-containing protein</fullName>
    </submittedName>
</protein>
<feature type="transmembrane region" description="Helical" evidence="1">
    <location>
        <begin position="78"/>
        <end position="96"/>
    </location>
</feature>
<name>A0A4Q2K406_9ACTN</name>
<dbReference type="PANTHER" id="PTHR35813">
    <property type="entry name" value="INNER MEMBRANE PROTEIN YBAN"/>
    <property type="match status" value="1"/>
</dbReference>
<keyword evidence="1" id="KW-0812">Transmembrane</keyword>
<sequence>MSALKKCLFVILGSLCTALGIAGVFLPVLPTTPLLLAAAFFFSRSSERLNAWLVETKAYKAYVEPFKSGRGVTVKKKLTILGISYSIMAVSAVLVAKPIVWGILGCVAVFLLWLVAFYLPTERSVFDEE</sequence>
<keyword evidence="1" id="KW-0472">Membrane</keyword>
<dbReference type="Proteomes" id="UP000293345">
    <property type="component" value="Unassembled WGS sequence"/>
</dbReference>
<proteinExistence type="predicted"/>
<comment type="caution">
    <text evidence="2">The sequence shown here is derived from an EMBL/GenBank/DDBJ whole genome shotgun (WGS) entry which is preliminary data.</text>
</comment>
<dbReference type="GO" id="GO:0005886">
    <property type="term" value="C:plasma membrane"/>
    <property type="evidence" value="ECO:0007669"/>
    <property type="project" value="TreeGrafter"/>
</dbReference>
<dbReference type="PANTHER" id="PTHR35813:SF1">
    <property type="entry name" value="INNER MEMBRANE PROTEIN YBAN"/>
    <property type="match status" value="1"/>
</dbReference>